<evidence type="ECO:0000256" key="4">
    <source>
        <dbReference type="ARBA" id="ARBA00022692"/>
    </source>
</evidence>
<dbReference type="GO" id="GO:0009678">
    <property type="term" value="F:diphosphate hydrolysis-driven proton transmembrane transporter activity"/>
    <property type="evidence" value="ECO:0007669"/>
    <property type="project" value="UniProtKB-EC"/>
</dbReference>
<feature type="transmembrane region" description="Helical" evidence="10">
    <location>
        <begin position="398"/>
        <end position="416"/>
    </location>
</feature>
<evidence type="ECO:0000313" key="11">
    <source>
        <dbReference type="EMBL" id="KAI5409748.1"/>
    </source>
</evidence>
<dbReference type="Pfam" id="PF03030">
    <property type="entry name" value="H_PPase"/>
    <property type="match status" value="2"/>
</dbReference>
<sequence>MEFHATTGSDVNTLIKGTRSDSGAILIAPPQSPIAYEIPTPAVVIQTEMSDSKVHNEIQNHIVDSNNQQQSTSMELHDIVGSMTNNQTEVVNSDSTAIEIHTEPLASLLPDAGGSSFEPVESQHPAEESDIELLPAVRMLKKRLKGMIEIKLPPQGKLWYSSMLISLRLIIGFVTEYCTGDTYSPVQDVADSCRTGAATNVIFGLAIGMQVSTGVAIDAYSLISDNAGVVAEMAGMCHKIRERTDALDAAGNTTAAIGKGFAIGYAALVSLALFGAFVSHAGITTVDVLTPKVFIGLIVGAMLSYWFSDLTMKSVGSAALKMVEKVCRQFNMIPGLMEGTAKPDYATCATITTSDPSHGSCLYLGSFGNKNSTFGNFTAPLMNSNSDSSAYNIHSRKLRIKSLLMVTGFLILGVVLL</sequence>
<evidence type="ECO:0000313" key="12">
    <source>
        <dbReference type="Proteomes" id="UP001058974"/>
    </source>
</evidence>
<comment type="subcellular location">
    <subcellularLocation>
        <location evidence="1">Endomembrane system</location>
        <topology evidence="1">Multi-pass membrane protein</topology>
    </subcellularLocation>
</comment>
<keyword evidence="7 10" id="KW-1133">Transmembrane helix</keyword>
<evidence type="ECO:0000256" key="10">
    <source>
        <dbReference type="SAM" id="Phobius"/>
    </source>
</evidence>
<keyword evidence="8" id="KW-0406">Ion transport</keyword>
<proteinExistence type="predicted"/>
<organism evidence="11 12">
    <name type="scientific">Pisum sativum</name>
    <name type="common">Garden pea</name>
    <name type="synonym">Lathyrus oleraceus</name>
    <dbReference type="NCBI Taxonomy" id="3888"/>
    <lineage>
        <taxon>Eukaryota</taxon>
        <taxon>Viridiplantae</taxon>
        <taxon>Streptophyta</taxon>
        <taxon>Embryophyta</taxon>
        <taxon>Tracheophyta</taxon>
        <taxon>Spermatophyta</taxon>
        <taxon>Magnoliopsida</taxon>
        <taxon>eudicotyledons</taxon>
        <taxon>Gunneridae</taxon>
        <taxon>Pentapetalae</taxon>
        <taxon>rosids</taxon>
        <taxon>fabids</taxon>
        <taxon>Fabales</taxon>
        <taxon>Fabaceae</taxon>
        <taxon>Papilionoideae</taxon>
        <taxon>50 kb inversion clade</taxon>
        <taxon>NPAAA clade</taxon>
        <taxon>Hologalegina</taxon>
        <taxon>IRL clade</taxon>
        <taxon>Fabeae</taxon>
        <taxon>Lathyrus</taxon>
    </lineage>
</organism>
<comment type="caution">
    <text evidence="11">The sequence shown here is derived from an EMBL/GenBank/DDBJ whole genome shotgun (WGS) entry which is preliminary data.</text>
</comment>
<keyword evidence="5" id="KW-0460">Magnesium</keyword>
<evidence type="ECO:0000256" key="2">
    <source>
        <dbReference type="ARBA" id="ARBA00013242"/>
    </source>
</evidence>
<dbReference type="Proteomes" id="UP001058974">
    <property type="component" value="Chromosome 5"/>
</dbReference>
<dbReference type="EC" id="7.1.3.1" evidence="2"/>
<gene>
    <name evidence="11" type="ORF">KIW84_055269</name>
</gene>
<reference evidence="11 12" key="1">
    <citation type="journal article" date="2022" name="Nat. Genet.">
        <title>Improved pea reference genome and pan-genome highlight genomic features and evolutionary characteristics.</title>
        <authorList>
            <person name="Yang T."/>
            <person name="Liu R."/>
            <person name="Luo Y."/>
            <person name="Hu S."/>
            <person name="Wang D."/>
            <person name="Wang C."/>
            <person name="Pandey M.K."/>
            <person name="Ge S."/>
            <person name="Xu Q."/>
            <person name="Li N."/>
            <person name="Li G."/>
            <person name="Huang Y."/>
            <person name="Saxena R.K."/>
            <person name="Ji Y."/>
            <person name="Li M."/>
            <person name="Yan X."/>
            <person name="He Y."/>
            <person name="Liu Y."/>
            <person name="Wang X."/>
            <person name="Xiang C."/>
            <person name="Varshney R.K."/>
            <person name="Ding H."/>
            <person name="Gao S."/>
            <person name="Zong X."/>
        </authorList>
    </citation>
    <scope>NUCLEOTIDE SEQUENCE [LARGE SCALE GENOMIC DNA]</scope>
    <source>
        <strain evidence="11 12">cv. Zhongwan 6</strain>
    </source>
</reference>
<dbReference type="GO" id="GO:0016020">
    <property type="term" value="C:membrane"/>
    <property type="evidence" value="ECO:0007669"/>
    <property type="project" value="InterPro"/>
</dbReference>
<evidence type="ECO:0000256" key="5">
    <source>
        <dbReference type="ARBA" id="ARBA00022842"/>
    </source>
</evidence>
<dbReference type="PANTHER" id="PTHR31998">
    <property type="entry name" value="K(+)-INSENSITIVE PYROPHOSPHATE-ENERGIZED PROTON PUMP"/>
    <property type="match status" value="1"/>
</dbReference>
<evidence type="ECO:0000256" key="9">
    <source>
        <dbReference type="ARBA" id="ARBA00023136"/>
    </source>
</evidence>
<evidence type="ECO:0000256" key="3">
    <source>
        <dbReference type="ARBA" id="ARBA00022448"/>
    </source>
</evidence>
<dbReference type="AlphaFoldDB" id="A0A9D5AIF0"/>
<feature type="transmembrane region" description="Helical" evidence="10">
    <location>
        <begin position="262"/>
        <end position="283"/>
    </location>
</feature>
<dbReference type="EMBL" id="JAMSHJ010000005">
    <property type="protein sequence ID" value="KAI5409748.1"/>
    <property type="molecule type" value="Genomic_DNA"/>
</dbReference>
<dbReference type="GO" id="GO:0012505">
    <property type="term" value="C:endomembrane system"/>
    <property type="evidence" value="ECO:0007669"/>
    <property type="project" value="UniProtKB-SubCell"/>
</dbReference>
<dbReference type="GO" id="GO:0004427">
    <property type="term" value="F:inorganic diphosphate phosphatase activity"/>
    <property type="evidence" value="ECO:0007669"/>
    <property type="project" value="InterPro"/>
</dbReference>
<keyword evidence="6" id="KW-1278">Translocase</keyword>
<evidence type="ECO:0000256" key="1">
    <source>
        <dbReference type="ARBA" id="ARBA00004127"/>
    </source>
</evidence>
<dbReference type="InterPro" id="IPR004131">
    <property type="entry name" value="PPase-energised_H-pump"/>
</dbReference>
<keyword evidence="3" id="KW-0813">Transport</keyword>
<protein>
    <recommendedName>
        <fullName evidence="2">H(+)-exporting diphosphatase</fullName>
        <ecNumber evidence="2">7.1.3.1</ecNumber>
    </recommendedName>
</protein>
<feature type="transmembrane region" description="Helical" evidence="10">
    <location>
        <begin position="289"/>
        <end position="307"/>
    </location>
</feature>
<keyword evidence="4 10" id="KW-0812">Transmembrane</keyword>
<name>A0A9D5AIF0_PEA</name>
<evidence type="ECO:0000256" key="6">
    <source>
        <dbReference type="ARBA" id="ARBA00022967"/>
    </source>
</evidence>
<dbReference type="Gramene" id="Psat05G0526900-T1">
    <property type="protein sequence ID" value="KAI5409748.1"/>
    <property type="gene ID" value="KIW84_055269"/>
</dbReference>
<evidence type="ECO:0000256" key="8">
    <source>
        <dbReference type="ARBA" id="ARBA00023065"/>
    </source>
</evidence>
<keyword evidence="9 10" id="KW-0472">Membrane</keyword>
<keyword evidence="12" id="KW-1185">Reference proteome</keyword>
<evidence type="ECO:0000256" key="7">
    <source>
        <dbReference type="ARBA" id="ARBA00022989"/>
    </source>
</evidence>
<accession>A0A9D5AIF0</accession>